<dbReference type="PANTHER" id="PTHR47506">
    <property type="entry name" value="TRANSCRIPTIONAL REGULATORY PROTEIN"/>
    <property type="match status" value="1"/>
</dbReference>
<dbReference type="PANTHER" id="PTHR47506:SF1">
    <property type="entry name" value="HTH-TYPE TRANSCRIPTIONAL REGULATOR YJDC"/>
    <property type="match status" value="1"/>
</dbReference>
<dbReference type="InterPro" id="IPR009057">
    <property type="entry name" value="Homeodomain-like_sf"/>
</dbReference>
<dbReference type="AlphaFoldDB" id="A0A075VE33"/>
<reference evidence="6 7" key="1">
    <citation type="journal article" date="2014" name="J. Biotechnol.">
        <title>Complete genome sequence of the actinobacterium Amycolatopsis japonica MG417-CF17(T) (=DSM 44213T) producing (S,S)-N,N'-ethylenediaminedisuccinic acid.</title>
        <authorList>
            <person name="Stegmann E."/>
            <person name="Albersmeier A."/>
            <person name="Spohn M."/>
            <person name="Gert H."/>
            <person name="Weber T."/>
            <person name="Wohlleben W."/>
            <person name="Kalinowski J."/>
            <person name="Ruckert C."/>
        </authorList>
    </citation>
    <scope>NUCLEOTIDE SEQUENCE [LARGE SCALE GENOMIC DNA]</scope>
    <source>
        <strain evidence="7">MG417-CF17 (DSM 44213)</strain>
    </source>
</reference>
<evidence type="ECO:0000259" key="5">
    <source>
        <dbReference type="PROSITE" id="PS50977"/>
    </source>
</evidence>
<dbReference type="KEGG" id="aja:AJAP_41985"/>
<evidence type="ECO:0000256" key="3">
    <source>
        <dbReference type="ARBA" id="ARBA00023163"/>
    </source>
</evidence>
<dbReference type="RefSeq" id="WP_038521940.1">
    <property type="nucleotide sequence ID" value="NZ_CP008953.1"/>
</dbReference>
<keyword evidence="1" id="KW-0805">Transcription regulation</keyword>
<evidence type="ECO:0000256" key="1">
    <source>
        <dbReference type="ARBA" id="ARBA00023015"/>
    </source>
</evidence>
<evidence type="ECO:0000313" key="7">
    <source>
        <dbReference type="Proteomes" id="UP000028492"/>
    </source>
</evidence>
<organism evidence="6 7">
    <name type="scientific">Amycolatopsis japonica</name>
    <dbReference type="NCBI Taxonomy" id="208439"/>
    <lineage>
        <taxon>Bacteria</taxon>
        <taxon>Bacillati</taxon>
        <taxon>Actinomycetota</taxon>
        <taxon>Actinomycetes</taxon>
        <taxon>Pseudonocardiales</taxon>
        <taxon>Pseudonocardiaceae</taxon>
        <taxon>Amycolatopsis</taxon>
        <taxon>Amycolatopsis japonica group</taxon>
    </lineage>
</organism>
<dbReference type="EMBL" id="CP008953">
    <property type="protein sequence ID" value="AIG81170.1"/>
    <property type="molecule type" value="Genomic_DNA"/>
</dbReference>
<dbReference type="PRINTS" id="PR00455">
    <property type="entry name" value="HTHTETR"/>
</dbReference>
<dbReference type="Pfam" id="PF00440">
    <property type="entry name" value="TetR_N"/>
    <property type="match status" value="1"/>
</dbReference>
<dbReference type="HOGENOM" id="CLU_069356_42_1_11"/>
<keyword evidence="3" id="KW-0804">Transcription</keyword>
<sequence>MPSPFSAEDRARITERLLDAGRALFAAQGLRKTSLDDLVAPAGIAKSSFYAFFDSKEALYLELMLRQAPELHEQLAVVVNETENARAALAGFLRATVRILAENPLYHRLITHPEEMRAVARRMGPEEMARAEEVLPLPGFLAAARAKGQLVDADDDELTGVLQAVLLLPMHRQDIGEHRYPAVLDRLIDIVAAGLIKE</sequence>
<evidence type="ECO:0000313" key="6">
    <source>
        <dbReference type="EMBL" id="AIG81170.1"/>
    </source>
</evidence>
<proteinExistence type="predicted"/>
<evidence type="ECO:0000256" key="2">
    <source>
        <dbReference type="ARBA" id="ARBA00023125"/>
    </source>
</evidence>
<accession>A0A075VE33</accession>
<dbReference type="GO" id="GO:0003677">
    <property type="term" value="F:DNA binding"/>
    <property type="evidence" value="ECO:0007669"/>
    <property type="project" value="UniProtKB-UniRule"/>
</dbReference>
<dbReference type="STRING" id="208439.AJAP_41985"/>
<name>A0A075VE33_9PSEU</name>
<keyword evidence="2 4" id="KW-0238">DNA-binding</keyword>
<dbReference type="InterPro" id="IPR001647">
    <property type="entry name" value="HTH_TetR"/>
</dbReference>
<feature type="DNA-binding region" description="H-T-H motif" evidence="4">
    <location>
        <begin position="34"/>
        <end position="53"/>
    </location>
</feature>
<dbReference type="eggNOG" id="COG1309">
    <property type="taxonomic scope" value="Bacteria"/>
</dbReference>
<keyword evidence="7" id="KW-1185">Reference proteome</keyword>
<protein>
    <recommendedName>
        <fullName evidence="5">HTH tetR-type domain-containing protein</fullName>
    </recommendedName>
</protein>
<dbReference type="Proteomes" id="UP000028492">
    <property type="component" value="Chromosome"/>
</dbReference>
<feature type="domain" description="HTH tetR-type" evidence="5">
    <location>
        <begin position="11"/>
        <end position="71"/>
    </location>
</feature>
<evidence type="ECO:0000256" key="4">
    <source>
        <dbReference type="PROSITE-ProRule" id="PRU00335"/>
    </source>
</evidence>
<dbReference type="Gene3D" id="1.10.357.10">
    <property type="entry name" value="Tetracycline Repressor, domain 2"/>
    <property type="match status" value="1"/>
</dbReference>
<gene>
    <name evidence="6" type="ORF">AJAP_41985</name>
</gene>
<dbReference type="PROSITE" id="PS50977">
    <property type="entry name" value="HTH_TETR_2"/>
    <property type="match status" value="1"/>
</dbReference>
<dbReference type="Gene3D" id="1.10.10.60">
    <property type="entry name" value="Homeodomain-like"/>
    <property type="match status" value="1"/>
</dbReference>
<dbReference type="SUPFAM" id="SSF46689">
    <property type="entry name" value="Homeodomain-like"/>
    <property type="match status" value="1"/>
</dbReference>